<evidence type="ECO:0000256" key="2">
    <source>
        <dbReference type="SAM" id="SignalP"/>
    </source>
</evidence>
<feature type="chain" id="PRO_5005789722" evidence="2">
    <location>
        <begin position="21"/>
        <end position="192"/>
    </location>
</feature>
<name>A0A0M3TAK9_9SPHN</name>
<keyword evidence="4" id="KW-1185">Reference proteome</keyword>
<feature type="compositionally biased region" description="Low complexity" evidence="1">
    <location>
        <begin position="24"/>
        <end position="43"/>
    </location>
</feature>
<sequence length="192" mass="19733">MLRYLAVPAMISALVGCSPAEDPAAADAPDAAATEEAAAAPSPTRDEDIEHFLLQEYPDAGTIRYATAWIDLNGDGADEAIVYVAAPYFCGTGGCPTLVLTQAGPMWSKVGDISVSRTPIGLPGTTTNGWSDLAVSVGGGGGQSGTALLKFEGESYPSNPTVPPAEMTEKFGTILLAEEPEFKTAEPVAPAE</sequence>
<evidence type="ECO:0000313" key="3">
    <source>
        <dbReference type="EMBL" id="ALE16906.1"/>
    </source>
</evidence>
<dbReference type="RefSeq" id="WP_061925085.1">
    <property type="nucleotide sequence ID" value="NZ_CP012669.1"/>
</dbReference>
<dbReference type="KEGG" id="aep:AMC99_01615"/>
<dbReference type="Proteomes" id="UP000057938">
    <property type="component" value="Chromosome"/>
</dbReference>
<dbReference type="PATRIC" id="fig|361183.4.peg.1587"/>
<accession>A0A0M3TAK9</accession>
<dbReference type="OrthoDB" id="5348860at2"/>
<evidence type="ECO:0000256" key="1">
    <source>
        <dbReference type="SAM" id="MobiDB-lite"/>
    </source>
</evidence>
<dbReference type="PROSITE" id="PS51257">
    <property type="entry name" value="PROKAR_LIPOPROTEIN"/>
    <property type="match status" value="1"/>
</dbReference>
<dbReference type="AlphaFoldDB" id="A0A0M3TAK9"/>
<evidence type="ECO:0000313" key="4">
    <source>
        <dbReference type="Proteomes" id="UP000057938"/>
    </source>
</evidence>
<feature type="region of interest" description="Disordered" evidence="1">
    <location>
        <begin position="24"/>
        <end position="45"/>
    </location>
</feature>
<dbReference type="EMBL" id="CP012669">
    <property type="protein sequence ID" value="ALE16906.1"/>
    <property type="molecule type" value="Genomic_DNA"/>
</dbReference>
<protein>
    <submittedName>
        <fullName evidence="3">Putative membrane protein</fullName>
    </submittedName>
</protein>
<dbReference type="STRING" id="361183.AMC99_01615"/>
<reference evidence="3 4" key="1">
    <citation type="submission" date="2015-09" db="EMBL/GenBank/DDBJ databases">
        <title>Complete genome sequence of a benzo[a]pyrene-degrading bacterium Altererythrobacter epoxidivorans CGMCC 1.7731T.</title>
        <authorList>
            <person name="Li Z."/>
            <person name="Cheng H."/>
            <person name="Huo Y."/>
            <person name="Xu X."/>
        </authorList>
    </citation>
    <scope>NUCLEOTIDE SEQUENCE [LARGE SCALE GENOMIC DNA]</scope>
    <source>
        <strain evidence="3 4">CGMCC 1.7731</strain>
    </source>
</reference>
<keyword evidence="2" id="KW-0732">Signal</keyword>
<feature type="signal peptide" evidence="2">
    <location>
        <begin position="1"/>
        <end position="20"/>
    </location>
</feature>
<gene>
    <name evidence="3" type="ORF">AMC99_01615</name>
</gene>
<organism evidence="3 4">
    <name type="scientific">Altererythrobacter epoxidivorans</name>
    <dbReference type="NCBI Taxonomy" id="361183"/>
    <lineage>
        <taxon>Bacteria</taxon>
        <taxon>Pseudomonadati</taxon>
        <taxon>Pseudomonadota</taxon>
        <taxon>Alphaproteobacteria</taxon>
        <taxon>Sphingomonadales</taxon>
        <taxon>Erythrobacteraceae</taxon>
        <taxon>Altererythrobacter</taxon>
    </lineage>
</organism>
<proteinExistence type="predicted"/>